<proteinExistence type="predicted"/>
<sequence>MLSRSVWWLRTPASRFLPSGPPYTPTRTVSIAAKAAQPKVTTLDPARLRPSDHVDLSHLKRFAVLQPNRKMGKAGTYLLYHQEDTENISFPPRTAGFFYYYRPPDDLPVTAGGIRFRIAAVNPAAFSRGRDLTRPNGAVWHIALESIAKSMTKTVLREIILRDKLVSEEDMADHTPKGLDNRERAQTVIHSFYEPFPVSFQRAHYINIYSDGNKYRCDVRVFHEQRAGPPSSVYPYSGRALVRFELSTLPEHSGLRVAVLRCVKIIDPPRLMIPDYDGYLPPPVEGELVQRPSRAVSQASRPWVRDLSSGAGKFLALLLDGKAQQPGSR</sequence>
<gene>
    <name evidence="1" type="ORF">B0H15DRAFT_783663</name>
</gene>
<comment type="caution">
    <text evidence="1">The sequence shown here is derived from an EMBL/GenBank/DDBJ whole genome shotgun (WGS) entry which is preliminary data.</text>
</comment>
<protein>
    <submittedName>
        <fullName evidence="1">Uncharacterized protein</fullName>
    </submittedName>
</protein>
<organism evidence="1 2">
    <name type="scientific">Mycena belliarum</name>
    <dbReference type="NCBI Taxonomy" id="1033014"/>
    <lineage>
        <taxon>Eukaryota</taxon>
        <taxon>Fungi</taxon>
        <taxon>Dikarya</taxon>
        <taxon>Basidiomycota</taxon>
        <taxon>Agaricomycotina</taxon>
        <taxon>Agaricomycetes</taxon>
        <taxon>Agaricomycetidae</taxon>
        <taxon>Agaricales</taxon>
        <taxon>Marasmiineae</taxon>
        <taxon>Mycenaceae</taxon>
        <taxon>Mycena</taxon>
    </lineage>
</organism>
<evidence type="ECO:0000313" key="2">
    <source>
        <dbReference type="Proteomes" id="UP001222325"/>
    </source>
</evidence>
<keyword evidence="2" id="KW-1185">Reference proteome</keyword>
<dbReference type="Proteomes" id="UP001222325">
    <property type="component" value="Unassembled WGS sequence"/>
</dbReference>
<accession>A0AAD6TZ77</accession>
<dbReference type="EMBL" id="JARJCN010000037">
    <property type="protein sequence ID" value="KAJ7084650.1"/>
    <property type="molecule type" value="Genomic_DNA"/>
</dbReference>
<name>A0AAD6TZ77_9AGAR</name>
<dbReference type="AlphaFoldDB" id="A0AAD6TZ77"/>
<evidence type="ECO:0000313" key="1">
    <source>
        <dbReference type="EMBL" id="KAJ7084650.1"/>
    </source>
</evidence>
<reference evidence="1" key="1">
    <citation type="submission" date="2023-03" db="EMBL/GenBank/DDBJ databases">
        <title>Massive genome expansion in bonnet fungi (Mycena s.s.) driven by repeated elements and novel gene families across ecological guilds.</title>
        <authorList>
            <consortium name="Lawrence Berkeley National Laboratory"/>
            <person name="Harder C.B."/>
            <person name="Miyauchi S."/>
            <person name="Viragh M."/>
            <person name="Kuo A."/>
            <person name="Thoen E."/>
            <person name="Andreopoulos B."/>
            <person name="Lu D."/>
            <person name="Skrede I."/>
            <person name="Drula E."/>
            <person name="Henrissat B."/>
            <person name="Morin E."/>
            <person name="Kohler A."/>
            <person name="Barry K."/>
            <person name="LaButti K."/>
            <person name="Morin E."/>
            <person name="Salamov A."/>
            <person name="Lipzen A."/>
            <person name="Mereny Z."/>
            <person name="Hegedus B."/>
            <person name="Baldrian P."/>
            <person name="Stursova M."/>
            <person name="Weitz H."/>
            <person name="Taylor A."/>
            <person name="Grigoriev I.V."/>
            <person name="Nagy L.G."/>
            <person name="Martin F."/>
            <person name="Kauserud H."/>
        </authorList>
    </citation>
    <scope>NUCLEOTIDE SEQUENCE</scope>
    <source>
        <strain evidence="1">CBHHK173m</strain>
    </source>
</reference>